<reference evidence="2" key="1">
    <citation type="journal article" date="2021" name="Open Biol.">
        <title>Shared evolutionary footprints suggest mitochondrial oxidative damage underlies multiple complex I losses in fungi.</title>
        <authorList>
            <person name="Schikora-Tamarit M.A."/>
            <person name="Marcet-Houben M."/>
            <person name="Nosek J."/>
            <person name="Gabaldon T."/>
        </authorList>
    </citation>
    <scope>NUCLEOTIDE SEQUENCE</scope>
    <source>
        <strain evidence="2">CBS6075</strain>
    </source>
</reference>
<dbReference type="OrthoDB" id="2415936at2759"/>
<dbReference type="PROSITE" id="PS50897">
    <property type="entry name" value="CTLH"/>
    <property type="match status" value="1"/>
</dbReference>
<dbReference type="Pfam" id="PF08513">
    <property type="entry name" value="LisH"/>
    <property type="match status" value="1"/>
</dbReference>
<dbReference type="SMART" id="SM00668">
    <property type="entry name" value="CTLH"/>
    <property type="match status" value="1"/>
</dbReference>
<reference evidence="2" key="2">
    <citation type="submission" date="2021-01" db="EMBL/GenBank/DDBJ databases">
        <authorList>
            <person name="Schikora-Tamarit M.A."/>
        </authorList>
    </citation>
    <scope>NUCLEOTIDE SEQUENCE</scope>
    <source>
        <strain evidence="2">CBS6075</strain>
    </source>
</reference>
<dbReference type="AlphaFoldDB" id="A0A9P8T261"/>
<protein>
    <recommendedName>
        <fullName evidence="1">CTLH domain-containing protein</fullName>
    </recommendedName>
</protein>
<dbReference type="Pfam" id="PF10607">
    <property type="entry name" value="CTLH"/>
    <property type="match status" value="1"/>
</dbReference>
<dbReference type="InterPro" id="IPR050618">
    <property type="entry name" value="Ubq-SigPath_Reg"/>
</dbReference>
<accession>A0A9P8T261</accession>
<feature type="domain" description="CTLH" evidence="1">
    <location>
        <begin position="121"/>
        <end position="178"/>
    </location>
</feature>
<dbReference type="RefSeq" id="XP_046059719.1">
    <property type="nucleotide sequence ID" value="XM_046207111.1"/>
</dbReference>
<proteinExistence type="predicted"/>
<comment type="caution">
    <text evidence="2">The sequence shown here is derived from an EMBL/GenBank/DDBJ whole genome shotgun (WGS) entry which is preliminary data.</text>
</comment>
<dbReference type="GeneID" id="70237846"/>
<dbReference type="PANTHER" id="PTHR12864">
    <property type="entry name" value="RAN BINDING PROTEIN 9-RELATED"/>
    <property type="match status" value="1"/>
</dbReference>
<dbReference type="InterPro" id="IPR006594">
    <property type="entry name" value="LisH"/>
</dbReference>
<sequence length="337" mass="37614">MKPDTYLRLIESERTGQVLLAGDNIEARIADKDKLELKRKIDYLVLEYLTHEGYGDTAVELAKEMELDLSRGQLGGKTEFSEETDLQSVETLFSAESIKSNLENGSGVASPALETCTQLESAHTRHQIKVHILAGRVEEAVALVNQEYPSLFEQNQIAYFRLLHLQLIEIIRAQFSGPSDGVQDEREFLDRVLEFISSKLSTLKILQNKKFIQELELTMALLCFGSRLRDPKLEGIPAELKRLLDVKMRGRVADLVNRSILLSLSNSDLTPTRDFTGWCTWRVGVPKPALDPDAAETGPDDLPQTKSAGLYELLAMVTWLAQANGDSVDTQLGALLK</sequence>
<name>A0A9P8T261_9ASCO</name>
<evidence type="ECO:0000313" key="2">
    <source>
        <dbReference type="EMBL" id="KAH3662630.1"/>
    </source>
</evidence>
<evidence type="ECO:0000313" key="3">
    <source>
        <dbReference type="Proteomes" id="UP000769157"/>
    </source>
</evidence>
<dbReference type="Proteomes" id="UP000769157">
    <property type="component" value="Unassembled WGS sequence"/>
</dbReference>
<dbReference type="PROSITE" id="PS50896">
    <property type="entry name" value="LISH"/>
    <property type="match status" value="1"/>
</dbReference>
<dbReference type="InterPro" id="IPR006595">
    <property type="entry name" value="CTLH_C"/>
</dbReference>
<dbReference type="EMBL" id="JAEUBE010000378">
    <property type="protein sequence ID" value="KAH3662630.1"/>
    <property type="molecule type" value="Genomic_DNA"/>
</dbReference>
<gene>
    <name evidence="2" type="ORF">OGAPHI_005882</name>
</gene>
<evidence type="ECO:0000259" key="1">
    <source>
        <dbReference type="PROSITE" id="PS50897"/>
    </source>
</evidence>
<organism evidence="2 3">
    <name type="scientific">Ogataea philodendri</name>
    <dbReference type="NCBI Taxonomy" id="1378263"/>
    <lineage>
        <taxon>Eukaryota</taxon>
        <taxon>Fungi</taxon>
        <taxon>Dikarya</taxon>
        <taxon>Ascomycota</taxon>
        <taxon>Saccharomycotina</taxon>
        <taxon>Pichiomycetes</taxon>
        <taxon>Pichiales</taxon>
        <taxon>Pichiaceae</taxon>
        <taxon>Ogataea</taxon>
    </lineage>
</organism>
<keyword evidence="3" id="KW-1185">Reference proteome</keyword>
<dbReference type="SMART" id="SM00667">
    <property type="entry name" value="LisH"/>
    <property type="match status" value="1"/>
</dbReference>
<dbReference type="InterPro" id="IPR024964">
    <property type="entry name" value="CTLH/CRA"/>
</dbReference>